<comment type="caution">
    <text evidence="1">The sequence shown here is derived from an EMBL/GenBank/DDBJ whole genome shotgun (WGS) entry which is preliminary data.</text>
</comment>
<sequence length="73" mass="7857">MLVRNRKALWIAPTILAAALAAATVFAKPAGDVATSIALKPTADQADAAQMAMRILSRMHYKPEAFDTKMSQQ</sequence>
<organism evidence="1">
    <name type="scientific">marine sediment metagenome</name>
    <dbReference type="NCBI Taxonomy" id="412755"/>
    <lineage>
        <taxon>unclassified sequences</taxon>
        <taxon>metagenomes</taxon>
        <taxon>ecological metagenomes</taxon>
    </lineage>
</organism>
<feature type="non-terminal residue" evidence="1">
    <location>
        <position position="73"/>
    </location>
</feature>
<evidence type="ECO:0000313" key="1">
    <source>
        <dbReference type="EMBL" id="GAF87995.1"/>
    </source>
</evidence>
<name>X0UHM2_9ZZZZ</name>
<dbReference type="EMBL" id="BARS01013897">
    <property type="protein sequence ID" value="GAF87995.1"/>
    <property type="molecule type" value="Genomic_DNA"/>
</dbReference>
<accession>X0UHM2</accession>
<reference evidence="1" key="1">
    <citation type="journal article" date="2014" name="Front. Microbiol.">
        <title>High frequency of phylogenetically diverse reductive dehalogenase-homologous genes in deep subseafloor sedimentary metagenomes.</title>
        <authorList>
            <person name="Kawai M."/>
            <person name="Futagami T."/>
            <person name="Toyoda A."/>
            <person name="Takaki Y."/>
            <person name="Nishi S."/>
            <person name="Hori S."/>
            <person name="Arai W."/>
            <person name="Tsubouchi T."/>
            <person name="Morono Y."/>
            <person name="Uchiyama I."/>
            <person name="Ito T."/>
            <person name="Fujiyama A."/>
            <person name="Inagaki F."/>
            <person name="Takami H."/>
        </authorList>
    </citation>
    <scope>NUCLEOTIDE SEQUENCE</scope>
    <source>
        <strain evidence="1">Expedition CK06-06</strain>
    </source>
</reference>
<proteinExistence type="predicted"/>
<protein>
    <submittedName>
        <fullName evidence="1">Uncharacterized protein</fullName>
    </submittedName>
</protein>
<gene>
    <name evidence="1" type="ORF">S01H1_23817</name>
</gene>
<dbReference type="AlphaFoldDB" id="X0UHM2"/>